<dbReference type="PANTHER" id="PTHR12945">
    <property type="entry name" value="TRANSLATION INITIATION FACTOR EIF3-RELATED"/>
    <property type="match status" value="1"/>
</dbReference>
<comment type="subcellular location">
    <subcellularLocation>
        <location evidence="1">Nucleus</location>
    </subcellularLocation>
</comment>
<dbReference type="STRING" id="667725.A0A0L0GBA9"/>
<dbReference type="GO" id="GO:0005634">
    <property type="term" value="C:nucleus"/>
    <property type="evidence" value="ECO:0007669"/>
    <property type="project" value="UniProtKB-SubCell"/>
</dbReference>
<organism evidence="8 9">
    <name type="scientific">Sphaeroforma arctica JP610</name>
    <dbReference type="NCBI Taxonomy" id="667725"/>
    <lineage>
        <taxon>Eukaryota</taxon>
        <taxon>Ichthyosporea</taxon>
        <taxon>Ichthyophonida</taxon>
        <taxon>Sphaeroforma</taxon>
    </lineage>
</organism>
<dbReference type="InterPro" id="IPR029063">
    <property type="entry name" value="SAM-dependent_MTases_sf"/>
</dbReference>
<feature type="region of interest" description="Disordered" evidence="7">
    <location>
        <begin position="1"/>
        <end position="23"/>
    </location>
</feature>
<proteinExistence type="inferred from homology"/>
<dbReference type="EMBL" id="KQ241659">
    <property type="protein sequence ID" value="KNC86285.1"/>
    <property type="molecule type" value="Genomic_DNA"/>
</dbReference>
<protein>
    <recommendedName>
        <fullName evidence="3">tRNA (adenine(58)-N(1))-methyltransferase non-catalytic subunit TRM6</fullName>
    </recommendedName>
    <alternativeName>
        <fullName evidence="6">tRNA(m1A58)-methyltransferase subunit TRM6</fullName>
    </alternativeName>
</protein>
<dbReference type="GO" id="GO:0031515">
    <property type="term" value="C:tRNA (m1A) methyltransferase complex"/>
    <property type="evidence" value="ECO:0007669"/>
    <property type="project" value="InterPro"/>
</dbReference>
<evidence type="ECO:0000256" key="4">
    <source>
        <dbReference type="ARBA" id="ARBA00022694"/>
    </source>
</evidence>
<dbReference type="GeneID" id="25902051"/>
<reference evidence="8 9" key="1">
    <citation type="submission" date="2011-02" db="EMBL/GenBank/DDBJ databases">
        <title>The Genome Sequence of Sphaeroforma arctica JP610.</title>
        <authorList>
            <consortium name="The Broad Institute Genome Sequencing Platform"/>
            <person name="Russ C."/>
            <person name="Cuomo C."/>
            <person name="Young S.K."/>
            <person name="Zeng Q."/>
            <person name="Gargeya S."/>
            <person name="Alvarado L."/>
            <person name="Berlin A."/>
            <person name="Chapman S.B."/>
            <person name="Chen Z."/>
            <person name="Freedman E."/>
            <person name="Gellesch M."/>
            <person name="Goldberg J."/>
            <person name="Griggs A."/>
            <person name="Gujja S."/>
            <person name="Heilman E."/>
            <person name="Heiman D."/>
            <person name="Howarth C."/>
            <person name="Mehta T."/>
            <person name="Neiman D."/>
            <person name="Pearson M."/>
            <person name="Roberts A."/>
            <person name="Saif S."/>
            <person name="Shea T."/>
            <person name="Shenoy N."/>
            <person name="Sisk P."/>
            <person name="Stolte C."/>
            <person name="Sykes S."/>
            <person name="White J."/>
            <person name="Yandava C."/>
            <person name="Burger G."/>
            <person name="Gray M.W."/>
            <person name="Holland P.W.H."/>
            <person name="King N."/>
            <person name="Lang F.B.F."/>
            <person name="Roger A.J."/>
            <person name="Ruiz-Trillo I."/>
            <person name="Haas B."/>
            <person name="Nusbaum C."/>
            <person name="Birren B."/>
        </authorList>
    </citation>
    <scope>NUCLEOTIDE SEQUENCE [LARGE SCALE GENOMIC DNA]</scope>
    <source>
        <strain evidence="8 9">JP610</strain>
    </source>
</reference>
<keyword evidence="5" id="KW-0539">Nucleus</keyword>
<evidence type="ECO:0000256" key="2">
    <source>
        <dbReference type="ARBA" id="ARBA00008320"/>
    </source>
</evidence>
<evidence type="ECO:0000313" key="9">
    <source>
        <dbReference type="Proteomes" id="UP000054560"/>
    </source>
</evidence>
<sequence length="533" mass="59444">MSTSEPMDGISNKGASIGDSQENRDGVVEVTKAGVKAEVAVEELVAENNPHIIKEGDYVILCAGAKNNYKVVQVTKNAAKIRWFKHFVKVSALEGCYYGKHYEIAEDGVVESRYVDVLGESTEEHSGKDHRSIQQDYDSQKLSYEEITRLKKEGVSGEDMIKLLVENSGSFENRTEFSQAKYIMKKQKRHLANTFSLRRPTLPLLCDTTYQFNPERIQNIRSDSLAQVLTQANVHAGSRVLLLESCKGLVTAGVLERLGGYGECVSLYVGDKPSHPYVDQMNFDEKVMSTLRSFPLVDFDLASTYADTYGERIDTMAAEIVAKKQDVANGGEFTQKDQQWLARRIKKQQVMNNIYLAAQTLKKGSFDSAIMVSRFHPEGVMDRLLPKLMHSGQLVLFSVMPEVLVPIRNNMRARDDFVNASLFDTWTRSYQILPQRTHPENNMTGSSGYVLSATYVMTKDMCGISAFVPPPNKRKLIQMAKGGKKAKMEAEKVSEGTKEASDVETASTGDNIAEQVQELTSETAEVVFTDATK</sequence>
<gene>
    <name evidence="8" type="ORF">SARC_01547</name>
</gene>
<evidence type="ECO:0000256" key="6">
    <source>
        <dbReference type="ARBA" id="ARBA00032319"/>
    </source>
</evidence>
<dbReference type="Gene3D" id="3.40.50.150">
    <property type="entry name" value="Vaccinia Virus protein VP39"/>
    <property type="match status" value="1"/>
</dbReference>
<evidence type="ECO:0000256" key="5">
    <source>
        <dbReference type="ARBA" id="ARBA00023242"/>
    </source>
</evidence>
<evidence type="ECO:0000256" key="7">
    <source>
        <dbReference type="SAM" id="MobiDB-lite"/>
    </source>
</evidence>
<feature type="region of interest" description="Disordered" evidence="7">
    <location>
        <begin position="487"/>
        <end position="508"/>
    </location>
</feature>
<evidence type="ECO:0000256" key="3">
    <source>
        <dbReference type="ARBA" id="ARBA00021704"/>
    </source>
</evidence>
<accession>A0A0L0GBA9</accession>
<keyword evidence="9" id="KW-1185">Reference proteome</keyword>
<dbReference type="GO" id="GO:0030488">
    <property type="term" value="P:tRNA methylation"/>
    <property type="evidence" value="ECO:0007669"/>
    <property type="project" value="InterPro"/>
</dbReference>
<dbReference type="eggNOG" id="KOG1416">
    <property type="taxonomic scope" value="Eukaryota"/>
</dbReference>
<keyword evidence="4" id="KW-0819">tRNA processing</keyword>
<dbReference type="RefSeq" id="XP_014160187.1">
    <property type="nucleotide sequence ID" value="XM_014304712.1"/>
</dbReference>
<dbReference type="PANTHER" id="PTHR12945:SF0">
    <property type="entry name" value="TRNA (ADENINE(58)-N(1))-METHYLTRANSFERASE NON-CATALYTIC SUBUNIT TRM6"/>
    <property type="match status" value="1"/>
</dbReference>
<comment type="similarity">
    <text evidence="2">Belongs to the TRM6/GCD10 family.</text>
</comment>
<dbReference type="OrthoDB" id="10254665at2759"/>
<dbReference type="Pfam" id="PF04189">
    <property type="entry name" value="Gcd10p"/>
    <property type="match status" value="1"/>
</dbReference>
<name>A0A0L0GBA9_9EUKA</name>
<evidence type="ECO:0000313" key="8">
    <source>
        <dbReference type="EMBL" id="KNC86285.1"/>
    </source>
</evidence>
<feature type="compositionally biased region" description="Basic and acidic residues" evidence="7">
    <location>
        <begin position="487"/>
        <end position="501"/>
    </location>
</feature>
<dbReference type="InterPro" id="IPR017423">
    <property type="entry name" value="TRM6"/>
</dbReference>
<dbReference type="Proteomes" id="UP000054560">
    <property type="component" value="Unassembled WGS sequence"/>
</dbReference>
<evidence type="ECO:0000256" key="1">
    <source>
        <dbReference type="ARBA" id="ARBA00004123"/>
    </source>
</evidence>
<dbReference type="AlphaFoldDB" id="A0A0L0GBA9"/>